<sequence>MAKKACHADIFSHAVKVVVEAVTATALVTATRSPNWVNAQVMPVFSAVLCAGNLGLVGVTVHCHKVGGHAVKVDVGAFNTAATVTLDNLTQLGEVAGHAGIFGQAVKVVVEAATALVTATNSCTCMKWQVMPVFCARQPHACA</sequence>
<dbReference type="EMBL" id="JABAFZ010000013">
    <property type="protein sequence ID" value="NME90506.1"/>
    <property type="molecule type" value="Genomic_DNA"/>
</dbReference>
<accession>A0AB36CNQ4</accession>
<proteinExistence type="predicted"/>
<gene>
    <name evidence="1" type="ORF">HF853_12715</name>
</gene>
<dbReference type="Proteomes" id="UP000544551">
    <property type="component" value="Unassembled WGS sequence"/>
</dbReference>
<evidence type="ECO:0000313" key="1">
    <source>
        <dbReference type="EMBL" id="NME90506.1"/>
    </source>
</evidence>
<evidence type="ECO:0000313" key="2">
    <source>
        <dbReference type="Proteomes" id="UP000544551"/>
    </source>
</evidence>
<comment type="caution">
    <text evidence="1">The sequence shown here is derived from an EMBL/GenBank/DDBJ whole genome shotgun (WGS) entry which is preliminary data.</text>
</comment>
<organism evidence="1 2">
    <name type="scientific">Corynebacterium stationis</name>
    <dbReference type="NCBI Taxonomy" id="1705"/>
    <lineage>
        <taxon>Bacteria</taxon>
        <taxon>Bacillati</taxon>
        <taxon>Actinomycetota</taxon>
        <taxon>Actinomycetes</taxon>
        <taxon>Mycobacteriales</taxon>
        <taxon>Corynebacteriaceae</taxon>
        <taxon>Corynebacterium</taxon>
    </lineage>
</organism>
<name>A0AB36CNQ4_9CORY</name>
<dbReference type="AlphaFoldDB" id="A0AB36CNQ4"/>
<protein>
    <submittedName>
        <fullName evidence="1">Uncharacterized protein</fullName>
    </submittedName>
</protein>
<dbReference type="RefSeq" id="WP_168970611.1">
    <property type="nucleotide sequence ID" value="NZ_JABAFZ010000013.1"/>
</dbReference>
<reference evidence="1 2" key="1">
    <citation type="submission" date="2020-04" db="EMBL/GenBank/DDBJ databases">
        <authorList>
            <person name="Hitch T.C.A."/>
            <person name="Wylensek D."/>
            <person name="Clavel T."/>
        </authorList>
    </citation>
    <scope>NUCLEOTIDE SEQUENCE [LARGE SCALE GENOMIC DNA]</scope>
    <source>
        <strain evidence="1 2">BL-383-APC-3D</strain>
    </source>
</reference>